<protein>
    <recommendedName>
        <fullName evidence="4">Secreted protein</fullName>
    </recommendedName>
</protein>
<proteinExistence type="predicted"/>
<evidence type="ECO:0000313" key="3">
    <source>
        <dbReference type="Proteomes" id="UP000007319"/>
    </source>
</evidence>
<name>A0A9P1JT13_9PROT</name>
<reference evidence="2 3" key="1">
    <citation type="journal article" date="2011" name="PLoS Genet.">
        <title>Azospirillum genomes reveal transition of bacteria from aquatic to terrestrial environments.</title>
        <authorList>
            <person name="Wisniewski-Dye F."/>
            <person name="Borziak K."/>
            <person name="Khalsa-Moyers G."/>
            <person name="Alexandre G."/>
            <person name="Sukharnikov L.O."/>
            <person name="Wuichet K."/>
            <person name="Hurst G.B."/>
            <person name="McDonald W.H."/>
            <person name="Robertson J.S."/>
            <person name="Barbe V."/>
            <person name="Calteau A."/>
            <person name="Rouy Z."/>
            <person name="Mangenot S."/>
            <person name="Prigent-Combaret C."/>
            <person name="Normand P."/>
            <person name="Boyer M."/>
            <person name="Siguier P."/>
            <person name="Dessaux Y."/>
            <person name="Elmerich C."/>
            <person name="Condemine G."/>
            <person name="Krishnen G."/>
            <person name="Kennedy I."/>
            <person name="Paterson A.H."/>
            <person name="Gonzalez V."/>
            <person name="Mavingui P."/>
            <person name="Zhulin I.B."/>
        </authorList>
    </citation>
    <scope>NUCLEOTIDE SEQUENCE [LARGE SCALE GENOMIC DNA]</scope>
    <source>
        <strain evidence="2 3">Sp245</strain>
    </source>
</reference>
<dbReference type="KEGG" id="abs:AZOBR_180190"/>
<evidence type="ECO:0008006" key="4">
    <source>
        <dbReference type="Google" id="ProtNLM"/>
    </source>
</evidence>
<dbReference type="Proteomes" id="UP000007319">
    <property type="component" value="Chromosome"/>
</dbReference>
<organism evidence="2 3">
    <name type="scientific">Azospirillum baldaniorum</name>
    <dbReference type="NCBI Taxonomy" id="1064539"/>
    <lineage>
        <taxon>Bacteria</taxon>
        <taxon>Pseudomonadati</taxon>
        <taxon>Pseudomonadota</taxon>
        <taxon>Alphaproteobacteria</taxon>
        <taxon>Rhodospirillales</taxon>
        <taxon>Azospirillaceae</taxon>
        <taxon>Azospirillum</taxon>
    </lineage>
</organism>
<evidence type="ECO:0000256" key="1">
    <source>
        <dbReference type="SAM" id="SignalP"/>
    </source>
</evidence>
<keyword evidence="3" id="KW-1185">Reference proteome</keyword>
<keyword evidence="1" id="KW-0732">Signal</keyword>
<evidence type="ECO:0000313" key="2">
    <source>
        <dbReference type="EMBL" id="CCC99120.1"/>
    </source>
</evidence>
<feature type="signal peptide" evidence="1">
    <location>
        <begin position="1"/>
        <end position="19"/>
    </location>
</feature>
<dbReference type="EMBL" id="HE577327">
    <property type="protein sequence ID" value="CCC99120.1"/>
    <property type="molecule type" value="Genomic_DNA"/>
</dbReference>
<gene>
    <name evidence="2" type="ORF">AZOBR_180190</name>
</gene>
<feature type="chain" id="PRO_5040336256" description="Secreted protein" evidence="1">
    <location>
        <begin position="20"/>
        <end position="83"/>
    </location>
</feature>
<sequence>MILRVFVICRKLCAAALRAAHPISALLILSDKAHHLSLEGGVLIARTLLSQVRRCRQKVRAGYLYGYGYLYSVDKLSDCIRAT</sequence>
<dbReference type="AlphaFoldDB" id="A0A9P1JT13"/>
<accession>A0A9P1JT13</accession>